<evidence type="ECO:0000256" key="3">
    <source>
        <dbReference type="ARBA" id="ARBA00022617"/>
    </source>
</evidence>
<dbReference type="GO" id="GO:0004497">
    <property type="term" value="F:monooxygenase activity"/>
    <property type="evidence" value="ECO:0007669"/>
    <property type="project" value="UniProtKB-KW"/>
</dbReference>
<keyword evidence="7" id="KW-0503">Monooxygenase</keyword>
<evidence type="ECO:0000256" key="7">
    <source>
        <dbReference type="ARBA" id="ARBA00023033"/>
    </source>
</evidence>
<evidence type="ECO:0000256" key="4">
    <source>
        <dbReference type="ARBA" id="ARBA00022723"/>
    </source>
</evidence>
<dbReference type="Gene3D" id="1.10.630.10">
    <property type="entry name" value="Cytochrome P450"/>
    <property type="match status" value="1"/>
</dbReference>
<gene>
    <name evidence="8" type="ORF">LWI29_024234</name>
</gene>
<dbReference type="Proteomes" id="UP001168877">
    <property type="component" value="Unassembled WGS sequence"/>
</dbReference>
<organism evidence="8 9">
    <name type="scientific">Acer saccharum</name>
    <name type="common">Sugar maple</name>
    <dbReference type="NCBI Taxonomy" id="4024"/>
    <lineage>
        <taxon>Eukaryota</taxon>
        <taxon>Viridiplantae</taxon>
        <taxon>Streptophyta</taxon>
        <taxon>Embryophyta</taxon>
        <taxon>Tracheophyta</taxon>
        <taxon>Spermatophyta</taxon>
        <taxon>Magnoliopsida</taxon>
        <taxon>eudicotyledons</taxon>
        <taxon>Gunneridae</taxon>
        <taxon>Pentapetalae</taxon>
        <taxon>rosids</taxon>
        <taxon>malvids</taxon>
        <taxon>Sapindales</taxon>
        <taxon>Sapindaceae</taxon>
        <taxon>Hippocastanoideae</taxon>
        <taxon>Acereae</taxon>
        <taxon>Acer</taxon>
    </lineage>
</organism>
<evidence type="ECO:0000256" key="6">
    <source>
        <dbReference type="ARBA" id="ARBA00023004"/>
    </source>
</evidence>
<keyword evidence="9" id="KW-1185">Reference proteome</keyword>
<dbReference type="EMBL" id="JAUESC010000384">
    <property type="protein sequence ID" value="KAK0582327.1"/>
    <property type="molecule type" value="Genomic_DNA"/>
</dbReference>
<dbReference type="GO" id="GO:0016705">
    <property type="term" value="F:oxidoreductase activity, acting on paired donors, with incorporation or reduction of molecular oxygen"/>
    <property type="evidence" value="ECO:0007669"/>
    <property type="project" value="InterPro"/>
</dbReference>
<sequence>MKGLMEDFVPKDMVDLLLQLADDPNLEVKLNYDSVMGFTQELDRVIGRKRWVEEKDIPQLPYIDAIMKETMRKHPVAVLLPLHLAQEDCNVAGYHIRKGTRVFINSWSIDRDSSFWGELEEFRPEIFLQGKVNIMDVKGQSF</sequence>
<keyword evidence="4" id="KW-0479">Metal-binding</keyword>
<keyword evidence="3" id="KW-0349">Heme</keyword>
<keyword evidence="5" id="KW-0560">Oxidoreductase</keyword>
<dbReference type="AlphaFoldDB" id="A0AA39VJ66"/>
<evidence type="ECO:0000256" key="5">
    <source>
        <dbReference type="ARBA" id="ARBA00023002"/>
    </source>
</evidence>
<dbReference type="SUPFAM" id="SSF48264">
    <property type="entry name" value="Cytochrome P450"/>
    <property type="match status" value="1"/>
</dbReference>
<proteinExistence type="inferred from homology"/>
<reference evidence="8" key="2">
    <citation type="submission" date="2023-06" db="EMBL/GenBank/DDBJ databases">
        <authorList>
            <person name="Swenson N.G."/>
            <person name="Wegrzyn J.L."/>
            <person name="Mcevoy S.L."/>
        </authorList>
    </citation>
    <scope>NUCLEOTIDE SEQUENCE</scope>
    <source>
        <strain evidence="8">NS2018</strain>
        <tissue evidence="8">Leaf</tissue>
    </source>
</reference>
<evidence type="ECO:0008006" key="10">
    <source>
        <dbReference type="Google" id="ProtNLM"/>
    </source>
</evidence>
<dbReference type="PANTHER" id="PTHR47944:SF5">
    <property type="entry name" value="CYTOCHROME P450 71A1-LIKE"/>
    <property type="match status" value="1"/>
</dbReference>
<protein>
    <recommendedName>
        <fullName evidence="10">Cytochrome P450</fullName>
    </recommendedName>
</protein>
<name>A0AA39VJ66_ACESA</name>
<dbReference type="InterPro" id="IPR001128">
    <property type="entry name" value="Cyt_P450"/>
</dbReference>
<evidence type="ECO:0000256" key="2">
    <source>
        <dbReference type="ARBA" id="ARBA00010617"/>
    </source>
</evidence>
<dbReference type="Pfam" id="PF00067">
    <property type="entry name" value="p450"/>
    <property type="match status" value="1"/>
</dbReference>
<comment type="similarity">
    <text evidence="2">Belongs to the cytochrome P450 family.</text>
</comment>
<evidence type="ECO:0000256" key="1">
    <source>
        <dbReference type="ARBA" id="ARBA00001971"/>
    </source>
</evidence>
<evidence type="ECO:0000313" key="8">
    <source>
        <dbReference type="EMBL" id="KAK0582327.1"/>
    </source>
</evidence>
<accession>A0AA39VJ66</accession>
<dbReference type="InterPro" id="IPR036396">
    <property type="entry name" value="Cyt_P450_sf"/>
</dbReference>
<keyword evidence="6" id="KW-0408">Iron</keyword>
<comment type="cofactor">
    <cofactor evidence="1">
        <name>heme</name>
        <dbReference type="ChEBI" id="CHEBI:30413"/>
    </cofactor>
</comment>
<comment type="caution">
    <text evidence="8">The sequence shown here is derived from an EMBL/GenBank/DDBJ whole genome shotgun (WGS) entry which is preliminary data.</text>
</comment>
<evidence type="ECO:0000313" key="9">
    <source>
        <dbReference type="Proteomes" id="UP001168877"/>
    </source>
</evidence>
<dbReference type="GO" id="GO:0020037">
    <property type="term" value="F:heme binding"/>
    <property type="evidence" value="ECO:0007669"/>
    <property type="project" value="InterPro"/>
</dbReference>
<dbReference type="PANTHER" id="PTHR47944">
    <property type="entry name" value="CYTOCHROME P450 98A9"/>
    <property type="match status" value="1"/>
</dbReference>
<dbReference type="GO" id="GO:0005506">
    <property type="term" value="F:iron ion binding"/>
    <property type="evidence" value="ECO:0007669"/>
    <property type="project" value="InterPro"/>
</dbReference>
<reference evidence="8" key="1">
    <citation type="journal article" date="2022" name="Plant J.">
        <title>Strategies of tolerance reflected in two North American maple genomes.</title>
        <authorList>
            <person name="McEvoy S.L."/>
            <person name="Sezen U.U."/>
            <person name="Trouern-Trend A."/>
            <person name="McMahon S.M."/>
            <person name="Schaberg P.G."/>
            <person name="Yang J."/>
            <person name="Wegrzyn J.L."/>
            <person name="Swenson N.G."/>
        </authorList>
    </citation>
    <scope>NUCLEOTIDE SEQUENCE</scope>
    <source>
        <strain evidence="8">NS2018</strain>
    </source>
</reference>